<evidence type="ECO:0000313" key="2">
    <source>
        <dbReference type="EMBL" id="QUX27134.1"/>
    </source>
</evidence>
<name>A0ABX8C121_9ACTN</name>
<evidence type="ECO:0000259" key="1">
    <source>
        <dbReference type="Pfam" id="PF04248"/>
    </source>
</evidence>
<proteinExistence type="predicted"/>
<dbReference type="RefSeq" id="WP_212640214.1">
    <property type="nucleotide sequence ID" value="NZ_CP074132.1"/>
</dbReference>
<protein>
    <submittedName>
        <fullName evidence="2">DUF427 domain-containing protein</fullName>
    </submittedName>
</protein>
<sequence>MTGQGRTPGPDHPITVEPAGARVVARVGDRVVADTEDALTLRESVYPPVQYVPLADVDPAVLRPSATTTHCPYKGTATYRTLAVGEGEELVDAVWAYEEPYPAVAEIAGHVAFSPDKVRVTVDS</sequence>
<feature type="domain" description="DUF427" evidence="1">
    <location>
        <begin position="24"/>
        <end position="115"/>
    </location>
</feature>
<accession>A0ABX8C121</accession>
<dbReference type="Pfam" id="PF04248">
    <property type="entry name" value="NTP_transf_9"/>
    <property type="match status" value="1"/>
</dbReference>
<reference evidence="3" key="1">
    <citation type="submission" date="2021-05" db="EMBL/GenBank/DDBJ databases">
        <title>Direct Submission.</title>
        <authorList>
            <person name="Li K."/>
            <person name="Gao J."/>
        </authorList>
    </citation>
    <scope>NUCLEOTIDE SEQUENCE [LARGE SCALE GENOMIC DNA]</scope>
    <source>
        <strain evidence="3">HDS12</strain>
    </source>
</reference>
<dbReference type="InterPro" id="IPR038694">
    <property type="entry name" value="DUF427_sf"/>
</dbReference>
<dbReference type="PANTHER" id="PTHR34310">
    <property type="entry name" value="DUF427 DOMAIN PROTEIN (AFU_ORTHOLOGUE AFUA_3G02220)"/>
    <property type="match status" value="1"/>
</dbReference>
<dbReference type="EMBL" id="CP074132">
    <property type="protein sequence ID" value="QUX27134.1"/>
    <property type="molecule type" value="Genomic_DNA"/>
</dbReference>
<dbReference type="PANTHER" id="PTHR34310:SF9">
    <property type="entry name" value="BLR5716 PROTEIN"/>
    <property type="match status" value="1"/>
</dbReference>
<keyword evidence="3" id="KW-1185">Reference proteome</keyword>
<dbReference type="Gene3D" id="2.170.150.40">
    <property type="entry name" value="Domain of unknown function (DUF427)"/>
    <property type="match status" value="1"/>
</dbReference>
<dbReference type="Proteomes" id="UP000678016">
    <property type="component" value="Chromosome"/>
</dbReference>
<organism evidence="2 3">
    <name type="scientific">Nocardiopsis akebiae</name>
    <dbReference type="NCBI Taxonomy" id="2831968"/>
    <lineage>
        <taxon>Bacteria</taxon>
        <taxon>Bacillati</taxon>
        <taxon>Actinomycetota</taxon>
        <taxon>Actinomycetes</taxon>
        <taxon>Streptosporangiales</taxon>
        <taxon>Nocardiopsidaceae</taxon>
        <taxon>Nocardiopsis</taxon>
    </lineage>
</organism>
<gene>
    <name evidence="2" type="ORF">KGD83_17505</name>
</gene>
<evidence type="ECO:0000313" key="3">
    <source>
        <dbReference type="Proteomes" id="UP000678016"/>
    </source>
</evidence>
<dbReference type="InterPro" id="IPR007361">
    <property type="entry name" value="DUF427"/>
</dbReference>